<organism evidence="1 2">
    <name type="scientific">Plasmopara halstedii</name>
    <name type="common">Downy mildew of sunflower</name>
    <dbReference type="NCBI Taxonomy" id="4781"/>
    <lineage>
        <taxon>Eukaryota</taxon>
        <taxon>Sar</taxon>
        <taxon>Stramenopiles</taxon>
        <taxon>Oomycota</taxon>
        <taxon>Peronosporomycetes</taxon>
        <taxon>Peronosporales</taxon>
        <taxon>Peronosporaceae</taxon>
        <taxon>Plasmopara</taxon>
    </lineage>
</organism>
<dbReference type="GeneID" id="36398009"/>
<accession>A0A0N7L7A8</accession>
<dbReference type="RefSeq" id="XP_024582924.1">
    <property type="nucleotide sequence ID" value="XM_024717424.1"/>
</dbReference>
<keyword evidence="2" id="KW-1185">Reference proteome</keyword>
<sequence length="68" mass="7894">MDFSFFVEKLQLEIVCYGTKTQASTRNMQQNIQFSGSTRRPTGNERNFCVLRRTVSLAYSSKFATLWC</sequence>
<evidence type="ECO:0000313" key="1">
    <source>
        <dbReference type="EMBL" id="CEG46555.1"/>
    </source>
</evidence>
<dbReference type="AlphaFoldDB" id="A0A0N7L7A8"/>
<dbReference type="Proteomes" id="UP000054928">
    <property type="component" value="Unassembled WGS sequence"/>
</dbReference>
<evidence type="ECO:0000313" key="2">
    <source>
        <dbReference type="Proteomes" id="UP000054928"/>
    </source>
</evidence>
<proteinExistence type="predicted"/>
<reference evidence="2" key="1">
    <citation type="submission" date="2014-09" db="EMBL/GenBank/DDBJ databases">
        <authorList>
            <person name="Sharma Rahul"/>
            <person name="Thines Marco"/>
        </authorList>
    </citation>
    <scope>NUCLEOTIDE SEQUENCE [LARGE SCALE GENOMIC DNA]</scope>
</reference>
<dbReference type="EMBL" id="CCYD01002047">
    <property type="protein sequence ID" value="CEG46555.1"/>
    <property type="molecule type" value="Genomic_DNA"/>
</dbReference>
<protein>
    <submittedName>
        <fullName evidence="1">Uncharacterized protein</fullName>
    </submittedName>
</protein>
<name>A0A0N7L7A8_PLAHL</name>